<evidence type="ECO:0000313" key="2">
    <source>
        <dbReference type="EMBL" id="CAA9487960.1"/>
    </source>
</evidence>
<dbReference type="EMBL" id="CADCVZ010000001">
    <property type="protein sequence ID" value="CAA9487960.1"/>
    <property type="molecule type" value="Genomic_DNA"/>
</dbReference>
<feature type="non-terminal residue" evidence="2">
    <location>
        <position position="1"/>
    </location>
</feature>
<organism evidence="2">
    <name type="scientific">uncultured Sphingomonas sp</name>
    <dbReference type="NCBI Taxonomy" id="158754"/>
    <lineage>
        <taxon>Bacteria</taxon>
        <taxon>Pseudomonadati</taxon>
        <taxon>Pseudomonadota</taxon>
        <taxon>Alphaproteobacteria</taxon>
        <taxon>Sphingomonadales</taxon>
        <taxon>Sphingomonadaceae</taxon>
        <taxon>Sphingomonas</taxon>
        <taxon>environmental samples</taxon>
    </lineage>
</organism>
<feature type="compositionally biased region" description="Basic residues" evidence="1">
    <location>
        <begin position="20"/>
        <end position="29"/>
    </location>
</feature>
<sequence length="135" mass="14717">ACDPSPRAPRHLRPAAALPGKRRDRHGLGRWRVRAGRAWPALAPAARQLPCLRDRGGDWLSAAQPLELSRSWGRAGRWHAGAVRHRVAHQPGPEQLLGVAADRAVPPVARLADRPDAVRDAARHLHSESPMGIPL</sequence>
<feature type="non-terminal residue" evidence="2">
    <location>
        <position position="135"/>
    </location>
</feature>
<gene>
    <name evidence="2" type="ORF">AVDCRST_MAG09-649</name>
</gene>
<dbReference type="AlphaFoldDB" id="A0A6J4SC56"/>
<accession>A0A6J4SC56</accession>
<reference evidence="2" key="1">
    <citation type="submission" date="2020-02" db="EMBL/GenBank/DDBJ databases">
        <authorList>
            <person name="Meier V. D."/>
        </authorList>
    </citation>
    <scope>NUCLEOTIDE SEQUENCE</scope>
    <source>
        <strain evidence="2">AVDCRST_MAG09</strain>
    </source>
</reference>
<evidence type="ECO:0000256" key="1">
    <source>
        <dbReference type="SAM" id="MobiDB-lite"/>
    </source>
</evidence>
<feature type="region of interest" description="Disordered" evidence="1">
    <location>
        <begin position="1"/>
        <end position="29"/>
    </location>
</feature>
<protein>
    <submittedName>
        <fullName evidence="2">Uncharacterized protein</fullName>
    </submittedName>
</protein>
<proteinExistence type="predicted"/>
<name>A0A6J4SC56_9SPHN</name>